<evidence type="ECO:0000313" key="2">
    <source>
        <dbReference type="Proteomes" id="UP001230496"/>
    </source>
</evidence>
<dbReference type="SUPFAM" id="SSF55486">
    <property type="entry name" value="Metalloproteases ('zincins'), catalytic domain"/>
    <property type="match status" value="1"/>
</dbReference>
<organism evidence="1 2">
    <name type="scientific">Marivirga salinarum</name>
    <dbReference type="NCBI Taxonomy" id="3059078"/>
    <lineage>
        <taxon>Bacteria</taxon>
        <taxon>Pseudomonadati</taxon>
        <taxon>Bacteroidota</taxon>
        <taxon>Cytophagia</taxon>
        <taxon>Cytophagales</taxon>
        <taxon>Marivirgaceae</taxon>
        <taxon>Marivirga</taxon>
    </lineage>
</organism>
<proteinExistence type="predicted"/>
<keyword evidence="1" id="KW-0645">Protease</keyword>
<sequence>MTNLRKGVMYVITCMAVTVMMSSCQQDDEMANEIDNSIVSEEVKDQLKNLGFDPSDVYREEFSNPLNGERGFNYVVEGDILISDKQLEKMSKSELFHTGKFAEQYRTTNLVSQNRTINVIGYTGNNSNGLDSKMRTGLQWAVDNYNALNTGLTFTLTYGTNYGSYDMVVYRVSGSGGGSAGFPSGGDPNKFIQIQSGTSNYDTNVVEHVIGHEMGHSIGLRHTDWFNRSYSCGSGGSEGTAGVGAIHIPGTPTDIDPNSLMLACFSANEDGEFGLYDRVAIEYLY</sequence>
<dbReference type="Proteomes" id="UP001230496">
    <property type="component" value="Chromosome"/>
</dbReference>
<protein>
    <submittedName>
        <fullName evidence="1">M57 family metalloprotease</fullName>
    </submittedName>
</protein>
<dbReference type="AlphaFoldDB" id="A0AA49GBW6"/>
<dbReference type="InterPro" id="IPR024653">
    <property type="entry name" value="Peptidase_M10/M27/M57"/>
</dbReference>
<dbReference type="PROSITE" id="PS51257">
    <property type="entry name" value="PROKAR_LIPOPROTEIN"/>
    <property type="match status" value="1"/>
</dbReference>
<gene>
    <name evidence="1" type="ORF">QYS49_21950</name>
</gene>
<keyword evidence="2" id="KW-1185">Reference proteome</keyword>
<evidence type="ECO:0000313" key="1">
    <source>
        <dbReference type="EMBL" id="WKK74402.2"/>
    </source>
</evidence>
<dbReference type="GO" id="GO:0008237">
    <property type="term" value="F:metallopeptidase activity"/>
    <property type="evidence" value="ECO:0007669"/>
    <property type="project" value="UniProtKB-KW"/>
</dbReference>
<keyword evidence="1" id="KW-0482">Metalloprotease</keyword>
<dbReference type="InterPro" id="IPR024079">
    <property type="entry name" value="MetalloPept_cat_dom_sf"/>
</dbReference>
<keyword evidence="1" id="KW-0378">Hydrolase</keyword>
<name>A0AA49GBW6_9BACT</name>
<dbReference type="EMBL" id="CP129971">
    <property type="protein sequence ID" value="WKK74402.2"/>
    <property type="molecule type" value="Genomic_DNA"/>
</dbReference>
<reference evidence="1 2" key="1">
    <citation type="submission" date="2023-08" db="EMBL/GenBank/DDBJ databases">
        <title>Comparative genomics and taxonomic characterization of three novel marine species of genus Marivirga.</title>
        <authorList>
            <person name="Muhammad N."/>
            <person name="Kim S.-G."/>
        </authorList>
    </citation>
    <scope>NUCLEOTIDE SEQUENCE [LARGE SCALE GENOMIC DNA]</scope>
    <source>
        <strain evidence="1 2">BDSF4-3</strain>
    </source>
</reference>
<dbReference type="RefSeq" id="WP_308347624.1">
    <property type="nucleotide sequence ID" value="NZ_CP129971.1"/>
</dbReference>
<dbReference type="Gene3D" id="3.40.390.10">
    <property type="entry name" value="Collagenase (Catalytic Domain)"/>
    <property type="match status" value="1"/>
</dbReference>
<accession>A0AA49GBW6</accession>
<dbReference type="KEGG" id="msaa:QYS49_21950"/>
<dbReference type="Pfam" id="PF12388">
    <property type="entry name" value="Peptidase_M57"/>
    <property type="match status" value="1"/>
</dbReference>